<feature type="compositionally biased region" description="Low complexity" evidence="1">
    <location>
        <begin position="87"/>
        <end position="97"/>
    </location>
</feature>
<keyword evidence="2" id="KW-0472">Membrane</keyword>
<evidence type="ECO:0000256" key="2">
    <source>
        <dbReference type="SAM" id="Phobius"/>
    </source>
</evidence>
<dbReference type="EMBL" id="JACGWT010000001">
    <property type="protein sequence ID" value="MBA8792804.1"/>
    <property type="molecule type" value="Genomic_DNA"/>
</dbReference>
<keyword evidence="4" id="KW-1185">Reference proteome</keyword>
<feature type="region of interest" description="Disordered" evidence="1">
    <location>
        <begin position="1"/>
        <end position="120"/>
    </location>
</feature>
<gene>
    <name evidence="3" type="ORF">FHX74_000398</name>
</gene>
<proteinExistence type="predicted"/>
<keyword evidence="2" id="KW-0812">Transmembrane</keyword>
<accession>A0A7W3IPD8</accession>
<feature type="compositionally biased region" description="Gly residues" evidence="1">
    <location>
        <begin position="34"/>
        <end position="45"/>
    </location>
</feature>
<evidence type="ECO:0000256" key="1">
    <source>
        <dbReference type="SAM" id="MobiDB-lite"/>
    </source>
</evidence>
<evidence type="ECO:0000313" key="3">
    <source>
        <dbReference type="EMBL" id="MBA8792804.1"/>
    </source>
</evidence>
<feature type="compositionally biased region" description="Pro residues" evidence="1">
    <location>
        <begin position="64"/>
        <end position="73"/>
    </location>
</feature>
<keyword evidence="2" id="KW-1133">Transmembrane helix</keyword>
<dbReference type="AlphaFoldDB" id="A0A7W3IPD8"/>
<dbReference type="Proteomes" id="UP000523079">
    <property type="component" value="Unassembled WGS sequence"/>
</dbReference>
<protein>
    <submittedName>
        <fullName evidence="3">Uncharacterized protein</fullName>
    </submittedName>
</protein>
<feature type="transmembrane region" description="Helical" evidence="2">
    <location>
        <begin position="125"/>
        <end position="148"/>
    </location>
</feature>
<reference evidence="3 4" key="1">
    <citation type="submission" date="2020-07" db="EMBL/GenBank/DDBJ databases">
        <title>Sequencing the genomes of 1000 actinobacteria strains.</title>
        <authorList>
            <person name="Klenk H.-P."/>
        </authorList>
    </citation>
    <scope>NUCLEOTIDE SEQUENCE [LARGE SCALE GENOMIC DNA]</scope>
    <source>
        <strain evidence="3 4">DSM 100723</strain>
    </source>
</reference>
<evidence type="ECO:0000313" key="4">
    <source>
        <dbReference type="Proteomes" id="UP000523079"/>
    </source>
</evidence>
<feature type="compositionally biased region" description="Pro residues" evidence="1">
    <location>
        <begin position="103"/>
        <end position="116"/>
    </location>
</feature>
<dbReference type="RefSeq" id="WP_182558396.1">
    <property type="nucleotide sequence ID" value="NZ_JACGWT010000001.1"/>
</dbReference>
<sequence length="452" mass="45999">MSGNTPGPDHPYGGQNPNGPGADGPRGDQPGFGRPSGPGFGGGPGGPNPANGPQPGYGGGAPWTPQPQQPGPQGPGGYGPTGPTGPTGPQTWNPTGPQGYGGPQPPSPYPGGPGQPPKGGGRTKLVLMIAGGALVLLLIAVIGGVALFGKKNTPVADPDPTTTTAPAAEDQAGAVKGFLGALAAGNAKQALAYAANTPSDTTFLTDEVLKASQQAAPITDIQVAPVSSNYSTSVDASYKVGNSLVTGSFRVEKFGSTWKLENVANDVKLYSSSYEGLPLLVSGVKVTGDTIYLFPGTYAISTGSKYVTWGTSSITVKDPEGYVSMSGLSPKLTSAGTSAVTAAVKSAGEACVKERKATTSCGPSIHPPSGTKVDTSTIRWSVSFGSFSKLSSVRLNYEDGRQAVGYVSVGMKAKYVGTYKGRKTNFSSYSTEFVDKPVVNLFSEPLKVSWED</sequence>
<name>A0A7W3IPD8_9ACTN</name>
<organism evidence="3 4">
    <name type="scientific">Microlunatus kandeliicorticis</name>
    <dbReference type="NCBI Taxonomy" id="1759536"/>
    <lineage>
        <taxon>Bacteria</taxon>
        <taxon>Bacillati</taxon>
        <taxon>Actinomycetota</taxon>
        <taxon>Actinomycetes</taxon>
        <taxon>Propionibacteriales</taxon>
        <taxon>Propionibacteriaceae</taxon>
        <taxon>Microlunatus</taxon>
    </lineage>
</organism>
<comment type="caution">
    <text evidence="3">The sequence shown here is derived from an EMBL/GenBank/DDBJ whole genome shotgun (WGS) entry which is preliminary data.</text>
</comment>